<protein>
    <submittedName>
        <fullName evidence="1">Uncharacterized protein</fullName>
    </submittedName>
</protein>
<gene>
    <name evidence="1" type="ORF">HUJ06_029131</name>
</gene>
<name>A0A822Y6L0_NELNU</name>
<dbReference type="AlphaFoldDB" id="A0A822Y6L0"/>
<accession>A0A822Y6L0</accession>
<reference evidence="1 2" key="1">
    <citation type="journal article" date="2020" name="Mol. Biol. Evol.">
        <title>Distinct Expression and Methylation Patterns for Genes with Different Fates following a Single Whole-Genome Duplication in Flowering Plants.</title>
        <authorList>
            <person name="Shi T."/>
            <person name="Rahmani R.S."/>
            <person name="Gugger P.F."/>
            <person name="Wang M."/>
            <person name="Li H."/>
            <person name="Zhang Y."/>
            <person name="Li Z."/>
            <person name="Wang Q."/>
            <person name="Van de Peer Y."/>
            <person name="Marchal K."/>
            <person name="Chen J."/>
        </authorList>
    </citation>
    <scope>NUCLEOTIDE SEQUENCE [LARGE SCALE GENOMIC DNA]</scope>
    <source>
        <tissue evidence="1">Leaf</tissue>
    </source>
</reference>
<organism evidence="1 2">
    <name type="scientific">Nelumbo nucifera</name>
    <name type="common">Sacred lotus</name>
    <dbReference type="NCBI Taxonomy" id="4432"/>
    <lineage>
        <taxon>Eukaryota</taxon>
        <taxon>Viridiplantae</taxon>
        <taxon>Streptophyta</taxon>
        <taxon>Embryophyta</taxon>
        <taxon>Tracheophyta</taxon>
        <taxon>Spermatophyta</taxon>
        <taxon>Magnoliopsida</taxon>
        <taxon>Proteales</taxon>
        <taxon>Nelumbonaceae</taxon>
        <taxon>Nelumbo</taxon>
    </lineage>
</organism>
<evidence type="ECO:0000313" key="1">
    <source>
        <dbReference type="EMBL" id="DAD27663.1"/>
    </source>
</evidence>
<dbReference type="Proteomes" id="UP000607653">
    <property type="component" value="Unassembled WGS sequence"/>
</dbReference>
<proteinExistence type="predicted"/>
<dbReference type="EMBL" id="DUZY01000002">
    <property type="protein sequence ID" value="DAD27663.1"/>
    <property type="molecule type" value="Genomic_DNA"/>
</dbReference>
<comment type="caution">
    <text evidence="1">The sequence shown here is derived from an EMBL/GenBank/DDBJ whole genome shotgun (WGS) entry which is preliminary data.</text>
</comment>
<sequence>MDQRKSLATTYKGNFVSTQSTTDTKYEEIKALQQISAINN</sequence>
<evidence type="ECO:0000313" key="2">
    <source>
        <dbReference type="Proteomes" id="UP000607653"/>
    </source>
</evidence>
<keyword evidence="2" id="KW-1185">Reference proteome</keyword>